<reference evidence="3 4" key="1">
    <citation type="journal article" date="2021" name="Commun. Biol.">
        <title>The genome of Shorea leprosula (Dipterocarpaceae) highlights the ecological relevance of drought in aseasonal tropical rainforests.</title>
        <authorList>
            <person name="Ng K.K.S."/>
            <person name="Kobayashi M.J."/>
            <person name="Fawcett J.A."/>
            <person name="Hatakeyama M."/>
            <person name="Paape T."/>
            <person name="Ng C.H."/>
            <person name="Ang C.C."/>
            <person name="Tnah L.H."/>
            <person name="Lee C.T."/>
            <person name="Nishiyama T."/>
            <person name="Sese J."/>
            <person name="O'Brien M.J."/>
            <person name="Copetti D."/>
            <person name="Mohd Noor M.I."/>
            <person name="Ong R.C."/>
            <person name="Putra M."/>
            <person name="Sireger I.Z."/>
            <person name="Indrioko S."/>
            <person name="Kosugi Y."/>
            <person name="Izuno A."/>
            <person name="Isagi Y."/>
            <person name="Lee S.L."/>
            <person name="Shimizu K.K."/>
        </authorList>
    </citation>
    <scope>NUCLEOTIDE SEQUENCE [LARGE SCALE GENOMIC DNA]</scope>
    <source>
        <strain evidence="3">214</strain>
    </source>
</reference>
<dbReference type="PANTHER" id="PTHR46033">
    <property type="entry name" value="PROTEIN MAIN-LIKE 2"/>
    <property type="match status" value="1"/>
</dbReference>
<protein>
    <recommendedName>
        <fullName evidence="2">Aminotransferase-like plant mobile domain-containing protein</fullName>
    </recommendedName>
</protein>
<evidence type="ECO:0000256" key="1">
    <source>
        <dbReference type="SAM" id="MobiDB-lite"/>
    </source>
</evidence>
<keyword evidence="4" id="KW-1185">Reference proteome</keyword>
<organism evidence="3 4">
    <name type="scientific">Rubroshorea leprosula</name>
    <dbReference type="NCBI Taxonomy" id="152421"/>
    <lineage>
        <taxon>Eukaryota</taxon>
        <taxon>Viridiplantae</taxon>
        <taxon>Streptophyta</taxon>
        <taxon>Embryophyta</taxon>
        <taxon>Tracheophyta</taxon>
        <taxon>Spermatophyta</taxon>
        <taxon>Magnoliopsida</taxon>
        <taxon>eudicotyledons</taxon>
        <taxon>Gunneridae</taxon>
        <taxon>Pentapetalae</taxon>
        <taxon>rosids</taxon>
        <taxon>malvids</taxon>
        <taxon>Malvales</taxon>
        <taxon>Dipterocarpaceae</taxon>
        <taxon>Rubroshorea</taxon>
    </lineage>
</organism>
<dbReference type="AlphaFoldDB" id="A0AAV5HLJ4"/>
<accession>A0AAV5HLJ4</accession>
<dbReference type="GO" id="GO:0010073">
    <property type="term" value="P:meristem maintenance"/>
    <property type="evidence" value="ECO:0007669"/>
    <property type="project" value="InterPro"/>
</dbReference>
<dbReference type="PANTHER" id="PTHR46033:SF80">
    <property type="entry name" value="PROTEIN MAIN-LIKE 2-LIKE"/>
    <property type="match status" value="1"/>
</dbReference>
<sequence length="422" mass="46719">MWSATIACEEVVHEYPYFYPCFSGGYCDSGRRGESDVAAYYWGRGSTAHNVNTRGACHASSFEEGKVSLCVRATCLTSWLSKFVFGGFLSHEIMAKCIPLAIRLVEGVKLPLASLMLGTLYHMLDLLHFDEILGASYYIIESHVCLSLLQMFAWERFRPYHFGCVTSGKALKEYPMAKCGYTNGTALLASYKTMLGTFAPPEVSLFDKTLPVVLGNQIVEFTMGSSSHLEMLVVITPSMMPCMTWRGMWSLKCYYLERVMRQFGYDQDVPLAPSSNKTDWNKAMPPYVDETATAMWSGGTATQEEYDQPSAISEEFGQEAAGSVRAVEGADEVTPPRRSVLGKRKSVAHPHTSRAHRTSASPASKPSKAKVPTPSEAKTAKDKDISCDNENNESSWGDPDARDLLFFFAPRQDPPKLPTVLS</sequence>
<dbReference type="EMBL" id="BPVZ01000003">
    <property type="protein sequence ID" value="GKU89662.1"/>
    <property type="molecule type" value="Genomic_DNA"/>
</dbReference>
<dbReference type="Proteomes" id="UP001054252">
    <property type="component" value="Unassembled WGS sequence"/>
</dbReference>
<evidence type="ECO:0000313" key="3">
    <source>
        <dbReference type="EMBL" id="GKU89662.1"/>
    </source>
</evidence>
<dbReference type="InterPro" id="IPR019557">
    <property type="entry name" value="AminoTfrase-like_pln_mobile"/>
</dbReference>
<evidence type="ECO:0000313" key="4">
    <source>
        <dbReference type="Proteomes" id="UP001054252"/>
    </source>
</evidence>
<name>A0AAV5HLJ4_9ROSI</name>
<evidence type="ECO:0000259" key="2">
    <source>
        <dbReference type="Pfam" id="PF10536"/>
    </source>
</evidence>
<feature type="compositionally biased region" description="Basic residues" evidence="1">
    <location>
        <begin position="340"/>
        <end position="357"/>
    </location>
</feature>
<feature type="domain" description="Aminotransferase-like plant mobile" evidence="2">
    <location>
        <begin position="70"/>
        <end position="282"/>
    </location>
</feature>
<proteinExistence type="predicted"/>
<feature type="region of interest" description="Disordered" evidence="1">
    <location>
        <begin position="317"/>
        <end position="400"/>
    </location>
</feature>
<dbReference type="InterPro" id="IPR044824">
    <property type="entry name" value="MAIN-like"/>
</dbReference>
<dbReference type="Pfam" id="PF10536">
    <property type="entry name" value="PMD"/>
    <property type="match status" value="1"/>
</dbReference>
<gene>
    <name evidence="3" type="ORF">SLEP1_g3775</name>
</gene>
<feature type="compositionally biased region" description="Low complexity" evidence="1">
    <location>
        <begin position="358"/>
        <end position="375"/>
    </location>
</feature>
<comment type="caution">
    <text evidence="3">The sequence shown here is derived from an EMBL/GenBank/DDBJ whole genome shotgun (WGS) entry which is preliminary data.</text>
</comment>